<dbReference type="AlphaFoldDB" id="A0A0E9SID5"/>
<protein>
    <submittedName>
        <fullName evidence="1">Uncharacterized protein</fullName>
    </submittedName>
</protein>
<evidence type="ECO:0000313" key="1">
    <source>
        <dbReference type="EMBL" id="JAH41149.1"/>
    </source>
</evidence>
<organism evidence="1">
    <name type="scientific">Anguilla anguilla</name>
    <name type="common">European freshwater eel</name>
    <name type="synonym">Muraena anguilla</name>
    <dbReference type="NCBI Taxonomy" id="7936"/>
    <lineage>
        <taxon>Eukaryota</taxon>
        <taxon>Metazoa</taxon>
        <taxon>Chordata</taxon>
        <taxon>Craniata</taxon>
        <taxon>Vertebrata</taxon>
        <taxon>Euteleostomi</taxon>
        <taxon>Actinopterygii</taxon>
        <taxon>Neopterygii</taxon>
        <taxon>Teleostei</taxon>
        <taxon>Anguilliformes</taxon>
        <taxon>Anguillidae</taxon>
        <taxon>Anguilla</taxon>
    </lineage>
</organism>
<reference evidence="1" key="2">
    <citation type="journal article" date="2015" name="Fish Shellfish Immunol.">
        <title>Early steps in the European eel (Anguilla anguilla)-Vibrio vulnificus interaction in the gills: Role of the RtxA13 toxin.</title>
        <authorList>
            <person name="Callol A."/>
            <person name="Pajuelo D."/>
            <person name="Ebbesson L."/>
            <person name="Teles M."/>
            <person name="MacKenzie S."/>
            <person name="Amaro C."/>
        </authorList>
    </citation>
    <scope>NUCLEOTIDE SEQUENCE</scope>
</reference>
<sequence length="42" mass="4630">MLLSLLILINILVFGWTKALTLKSALKVLLGSLSLHWAFYAG</sequence>
<reference evidence="1" key="1">
    <citation type="submission" date="2014-11" db="EMBL/GenBank/DDBJ databases">
        <authorList>
            <person name="Amaro Gonzalez C."/>
        </authorList>
    </citation>
    <scope>NUCLEOTIDE SEQUENCE</scope>
</reference>
<name>A0A0E9SID5_ANGAN</name>
<accession>A0A0E9SID5</accession>
<dbReference type="EMBL" id="GBXM01067428">
    <property type="protein sequence ID" value="JAH41149.1"/>
    <property type="molecule type" value="Transcribed_RNA"/>
</dbReference>
<proteinExistence type="predicted"/>